<name>A0A167HJZ3_9FLAO</name>
<comment type="caution">
    <text evidence="1">The sequence shown here is derived from an EMBL/GenBank/DDBJ whole genome shotgun (WGS) entry which is preliminary data.</text>
</comment>
<evidence type="ECO:0000313" key="2">
    <source>
        <dbReference type="Proteomes" id="UP000077013"/>
    </source>
</evidence>
<reference evidence="1 2" key="1">
    <citation type="submission" date="2016-02" db="EMBL/GenBank/DDBJ databases">
        <title>Ulvibacter sp. LPB0005, isolated from Thais luteostoma.</title>
        <authorList>
            <person name="Shin S.-K."/>
            <person name="Yi H."/>
        </authorList>
    </citation>
    <scope>NUCLEOTIDE SEQUENCE [LARGE SCALE GENOMIC DNA]</scope>
    <source>
        <strain evidence="1 2">LPB0005</strain>
    </source>
</reference>
<evidence type="ECO:0000313" key="1">
    <source>
        <dbReference type="EMBL" id="OAB78694.1"/>
    </source>
</evidence>
<dbReference type="AlphaFoldDB" id="A0A167HJZ3"/>
<dbReference type="STRING" id="1763537.ULVI_08920"/>
<gene>
    <name evidence="1" type="ORF">ULVI_08920</name>
</gene>
<dbReference type="Proteomes" id="UP000077013">
    <property type="component" value="Unassembled WGS sequence"/>
</dbReference>
<organism evidence="1 2">
    <name type="scientific">Cochleicola gelatinilyticus</name>
    <dbReference type="NCBI Taxonomy" id="1763537"/>
    <lineage>
        <taxon>Bacteria</taxon>
        <taxon>Pseudomonadati</taxon>
        <taxon>Bacteroidota</taxon>
        <taxon>Flavobacteriia</taxon>
        <taxon>Flavobacteriales</taxon>
        <taxon>Flavobacteriaceae</taxon>
        <taxon>Cochleicola</taxon>
    </lineage>
</organism>
<dbReference type="RefSeq" id="WP_068591942.1">
    <property type="nucleotide sequence ID" value="NZ_LRXL01000037.1"/>
</dbReference>
<dbReference type="EMBL" id="LRXL01000037">
    <property type="protein sequence ID" value="OAB78694.1"/>
    <property type="molecule type" value="Genomic_DNA"/>
</dbReference>
<proteinExistence type="predicted"/>
<dbReference type="OrthoDB" id="1247310at2"/>
<sequence>MKNVTLAILAIFTLFFTTLTKAQVGIGNTSPMSMLDIQASDPSNPASNDGILIPRVSKFPETDPGHDQNGMLVYLTAPVGTFNTGFHYWHAPENRWISVGAEEWKDGFSSTGEPLIYASQAKLSGTDVIITDSGKVGIGTDTPVERFEFKGPGDNDFQITSANTNPPNIILFNTGGTLDAPAAFTNANQEIGSIIVKTHDGTGIKETGGFRFYIDGLATPGSAPSKFVLNTTPAGSTSQLTRVVVKNDGKMGIGTQEPTEILDVAGNIRVRNLGSGALYSDSHGNISNAPMGPITVAAGLVEGNGNALKIYGATVSRINKGNYQVTFSSPRSSNNYIINLASADCNDAGDCDYDDPGITYLNRQTTGFRVNIGDSDNGGTAKEDIDLEFTFSVIDF</sequence>
<keyword evidence="2" id="KW-1185">Reference proteome</keyword>
<protein>
    <submittedName>
        <fullName evidence="1">Uncharacterized protein</fullName>
    </submittedName>
</protein>
<accession>A0A167HJZ3</accession>